<keyword evidence="14" id="KW-1185">Reference proteome</keyword>
<evidence type="ECO:0000259" key="12">
    <source>
        <dbReference type="PROSITE" id="PS51081"/>
    </source>
</evidence>
<reference evidence="14" key="1">
    <citation type="submission" date="2023-01" db="EMBL/GenBank/DDBJ databases">
        <title>Key to firefly adult light organ development and bioluminescence: homeobox transcription factors regulate luciferase expression and transportation to peroxisome.</title>
        <authorList>
            <person name="Fu X."/>
        </authorList>
    </citation>
    <scope>NUCLEOTIDE SEQUENCE [LARGE SCALE GENOMIC DNA]</scope>
</reference>
<dbReference type="GO" id="GO:0008270">
    <property type="term" value="F:zinc ion binding"/>
    <property type="evidence" value="ECO:0007669"/>
    <property type="project" value="UniProtKB-KW"/>
</dbReference>
<accession>A0AAN7PB66</accession>
<keyword evidence="9" id="KW-0862">Zinc</keyword>
<comment type="caution">
    <text evidence="13">The sequence shown here is derived from an EMBL/GenBank/DDBJ whole genome shotgun (WGS) entry which is preliminary data.</text>
</comment>
<evidence type="ECO:0000313" key="14">
    <source>
        <dbReference type="Proteomes" id="UP001353858"/>
    </source>
</evidence>
<comment type="pathway">
    <text evidence="2">Protein modification; protein ubiquitination.</text>
</comment>
<name>A0AAN7PB66_9COLE</name>
<dbReference type="EC" id="2.3.2.27" evidence="4"/>
<evidence type="ECO:0000256" key="1">
    <source>
        <dbReference type="ARBA" id="ARBA00000900"/>
    </source>
</evidence>
<keyword evidence="6" id="KW-0479">Metal-binding</keyword>
<keyword evidence="5" id="KW-0808">Transferase</keyword>
<protein>
    <recommendedName>
        <fullName evidence="4">RING-type E3 ubiquitin transferase</fullName>
        <ecNumber evidence="4">2.3.2.27</ecNumber>
    </recommendedName>
</protein>
<dbReference type="GO" id="GO:0031624">
    <property type="term" value="F:ubiquitin conjugating enzyme binding"/>
    <property type="evidence" value="ECO:0007669"/>
    <property type="project" value="TreeGrafter"/>
</dbReference>
<evidence type="ECO:0000256" key="5">
    <source>
        <dbReference type="ARBA" id="ARBA00022679"/>
    </source>
</evidence>
<evidence type="ECO:0000256" key="10">
    <source>
        <dbReference type="PROSITE-ProRule" id="PRU00455"/>
    </source>
</evidence>
<evidence type="ECO:0000256" key="2">
    <source>
        <dbReference type="ARBA" id="ARBA00004906"/>
    </source>
</evidence>
<proteinExistence type="inferred from homology"/>
<sequence length="513" mass="60078">MEPRNQRQLDMCRTRLSPEVLKKLKCYLCGEYLSLMPIYIYPYQNSVACGRCPIILEENPVRNVTIETLASCLFFPCRYKSSGCLKNVAVAEMKSHENCCAYKQYFCPVTPLGSCQWQGNLNELIDHYGERHKNLVLKEARFIMDLLNTYEKNYLLYNENNLFIVYLNCDLQEDTIWWSLKYIGDKDISKQYIYQIELSSNVSSEIVVRLPTKCIENIDGTNLNKITAVNVKVSDTTKIFGNSLIVSCLIITDDLQIVSNKCPKAENVQNEVLFELECPVCNWYMHSPIYQCVAGHSVCNNCQTSLKNCPLCRNAMSKTRNFTLEELSSQAQLHCENKNSGCLESLSVSEYKNHIEECKFGLNHCLFEDFLYCDWKGNYCDIMQHSSDKHKDYVLESNNFMFFYLEEGNVIKSYLLNLCDHIFRLVFKYEDQCFYWCVQILEENDADLFTYELDIFDNLSLNQRFYLKRKCSQFLKLEQIFAYSFNYIKVSYDLISHLIVNDTLTYKFQVVRD</sequence>
<keyword evidence="7 10" id="KW-0863">Zinc-finger</keyword>
<evidence type="ECO:0000259" key="11">
    <source>
        <dbReference type="PROSITE" id="PS50089"/>
    </source>
</evidence>
<evidence type="ECO:0000256" key="3">
    <source>
        <dbReference type="ARBA" id="ARBA00009119"/>
    </source>
</evidence>
<dbReference type="GO" id="GO:0061630">
    <property type="term" value="F:ubiquitin protein ligase activity"/>
    <property type="evidence" value="ECO:0007669"/>
    <property type="project" value="UniProtKB-EC"/>
</dbReference>
<organism evidence="13 14">
    <name type="scientific">Aquatica leii</name>
    <dbReference type="NCBI Taxonomy" id="1421715"/>
    <lineage>
        <taxon>Eukaryota</taxon>
        <taxon>Metazoa</taxon>
        <taxon>Ecdysozoa</taxon>
        <taxon>Arthropoda</taxon>
        <taxon>Hexapoda</taxon>
        <taxon>Insecta</taxon>
        <taxon>Pterygota</taxon>
        <taxon>Neoptera</taxon>
        <taxon>Endopterygota</taxon>
        <taxon>Coleoptera</taxon>
        <taxon>Polyphaga</taxon>
        <taxon>Elateriformia</taxon>
        <taxon>Elateroidea</taxon>
        <taxon>Lampyridae</taxon>
        <taxon>Luciolinae</taxon>
        <taxon>Aquatica</taxon>
    </lineage>
</organism>
<feature type="domain" description="RING-type" evidence="11">
    <location>
        <begin position="278"/>
        <end position="313"/>
    </location>
</feature>
<dbReference type="FunFam" id="3.30.40.10:FF:000041">
    <property type="entry name" value="E3 ubiquitin-protein ligase SINAT3"/>
    <property type="match status" value="1"/>
</dbReference>
<evidence type="ECO:0000256" key="4">
    <source>
        <dbReference type="ARBA" id="ARBA00012483"/>
    </source>
</evidence>
<dbReference type="Pfam" id="PF21361">
    <property type="entry name" value="Sina_ZnF"/>
    <property type="match status" value="2"/>
</dbReference>
<dbReference type="AlphaFoldDB" id="A0AAN7PB66"/>
<dbReference type="Gene3D" id="3.30.40.10">
    <property type="entry name" value="Zinc/RING finger domain, C3HC4 (zinc finger)"/>
    <property type="match status" value="3"/>
</dbReference>
<dbReference type="Pfam" id="PF21362">
    <property type="entry name" value="Sina_RING"/>
    <property type="match status" value="1"/>
</dbReference>
<dbReference type="InterPro" id="IPR004162">
    <property type="entry name" value="SINA-like_animal"/>
</dbReference>
<keyword evidence="8" id="KW-0833">Ubl conjugation pathway</keyword>
<dbReference type="InterPro" id="IPR001841">
    <property type="entry name" value="Znf_RING"/>
</dbReference>
<dbReference type="GO" id="GO:0043161">
    <property type="term" value="P:proteasome-mediated ubiquitin-dependent protein catabolic process"/>
    <property type="evidence" value="ECO:0007669"/>
    <property type="project" value="TreeGrafter"/>
</dbReference>
<dbReference type="PROSITE" id="PS50089">
    <property type="entry name" value="ZF_RING_2"/>
    <property type="match status" value="1"/>
</dbReference>
<evidence type="ECO:0000256" key="7">
    <source>
        <dbReference type="ARBA" id="ARBA00022771"/>
    </source>
</evidence>
<dbReference type="PANTHER" id="PTHR45877">
    <property type="entry name" value="E3 UBIQUITIN-PROTEIN LIGASE SIAH2"/>
    <property type="match status" value="1"/>
</dbReference>
<dbReference type="InterPro" id="IPR049548">
    <property type="entry name" value="Sina-like_RING"/>
</dbReference>
<evidence type="ECO:0000313" key="13">
    <source>
        <dbReference type="EMBL" id="KAK4881487.1"/>
    </source>
</evidence>
<dbReference type="SUPFAM" id="SSF57850">
    <property type="entry name" value="RING/U-box"/>
    <property type="match status" value="1"/>
</dbReference>
<dbReference type="Proteomes" id="UP001353858">
    <property type="component" value="Unassembled WGS sequence"/>
</dbReference>
<comment type="similarity">
    <text evidence="3">Belongs to the SINA (Seven in absentia) family.</text>
</comment>
<evidence type="ECO:0000256" key="9">
    <source>
        <dbReference type="ARBA" id="ARBA00022833"/>
    </source>
</evidence>
<gene>
    <name evidence="13" type="ORF">RN001_004806</name>
</gene>
<evidence type="ECO:0000256" key="6">
    <source>
        <dbReference type="ARBA" id="ARBA00022723"/>
    </source>
</evidence>
<evidence type="ECO:0000256" key="8">
    <source>
        <dbReference type="ARBA" id="ARBA00022786"/>
    </source>
</evidence>
<feature type="domain" description="SIAH-type" evidence="12">
    <location>
        <begin position="72"/>
        <end position="133"/>
    </location>
</feature>
<dbReference type="InterPro" id="IPR013010">
    <property type="entry name" value="Znf_SIAH"/>
</dbReference>
<feature type="domain" description="SIAH-type" evidence="12">
    <location>
        <begin position="330"/>
        <end position="391"/>
    </location>
</feature>
<dbReference type="GO" id="GO:0005737">
    <property type="term" value="C:cytoplasm"/>
    <property type="evidence" value="ECO:0007669"/>
    <property type="project" value="TreeGrafter"/>
</dbReference>
<dbReference type="SUPFAM" id="SSF49599">
    <property type="entry name" value="TRAF domain-like"/>
    <property type="match status" value="2"/>
</dbReference>
<comment type="catalytic activity">
    <reaction evidence="1">
        <text>S-ubiquitinyl-[E2 ubiquitin-conjugating enzyme]-L-cysteine + [acceptor protein]-L-lysine = [E2 ubiquitin-conjugating enzyme]-L-cysteine + N(6)-ubiquitinyl-[acceptor protein]-L-lysine.</text>
        <dbReference type="EC" id="2.3.2.27"/>
    </reaction>
</comment>
<dbReference type="EMBL" id="JARPUR010000002">
    <property type="protein sequence ID" value="KAK4881487.1"/>
    <property type="molecule type" value="Genomic_DNA"/>
</dbReference>
<dbReference type="InterPro" id="IPR013083">
    <property type="entry name" value="Znf_RING/FYVE/PHD"/>
</dbReference>
<dbReference type="PANTHER" id="PTHR45877:SF2">
    <property type="entry name" value="E3 UBIQUITIN-PROTEIN LIGASE SINA-RELATED"/>
    <property type="match status" value="1"/>
</dbReference>
<dbReference type="PROSITE" id="PS51081">
    <property type="entry name" value="ZF_SIAH"/>
    <property type="match status" value="2"/>
</dbReference>